<organism evidence="2">
    <name type="scientific">Oryza meridionalis</name>
    <dbReference type="NCBI Taxonomy" id="40149"/>
    <lineage>
        <taxon>Eukaryota</taxon>
        <taxon>Viridiplantae</taxon>
        <taxon>Streptophyta</taxon>
        <taxon>Embryophyta</taxon>
        <taxon>Tracheophyta</taxon>
        <taxon>Spermatophyta</taxon>
        <taxon>Magnoliopsida</taxon>
        <taxon>Liliopsida</taxon>
        <taxon>Poales</taxon>
        <taxon>Poaceae</taxon>
        <taxon>BOP clade</taxon>
        <taxon>Oryzoideae</taxon>
        <taxon>Oryzeae</taxon>
        <taxon>Oryzinae</taxon>
        <taxon>Oryza</taxon>
    </lineage>
</organism>
<evidence type="ECO:0000313" key="3">
    <source>
        <dbReference type="Proteomes" id="UP000008021"/>
    </source>
</evidence>
<dbReference type="EnsemblPlants" id="OMERI07G03010.1">
    <property type="protein sequence ID" value="OMERI07G03010.1"/>
    <property type="gene ID" value="OMERI07G03010"/>
</dbReference>
<dbReference type="Gramene" id="OMERI07G03010.1">
    <property type="protein sequence ID" value="OMERI07G03010.1"/>
    <property type="gene ID" value="OMERI07G03010"/>
</dbReference>
<evidence type="ECO:0000256" key="1">
    <source>
        <dbReference type="SAM" id="MobiDB-lite"/>
    </source>
</evidence>
<evidence type="ECO:0000313" key="2">
    <source>
        <dbReference type="EnsemblPlants" id="OMERI07G03010.1"/>
    </source>
</evidence>
<name>A0A0E0E7X9_9ORYZ</name>
<feature type="region of interest" description="Disordered" evidence="1">
    <location>
        <begin position="1"/>
        <end position="37"/>
    </location>
</feature>
<reference evidence="2" key="1">
    <citation type="submission" date="2015-04" db="UniProtKB">
        <authorList>
            <consortium name="EnsemblPlants"/>
        </authorList>
    </citation>
    <scope>IDENTIFICATION</scope>
</reference>
<dbReference type="Proteomes" id="UP000008021">
    <property type="component" value="Chromosome 7"/>
</dbReference>
<protein>
    <submittedName>
        <fullName evidence="2">Uncharacterized protein</fullName>
    </submittedName>
</protein>
<dbReference type="HOGENOM" id="CLU_2762095_0_0_1"/>
<reference evidence="2" key="2">
    <citation type="submission" date="2018-05" db="EMBL/GenBank/DDBJ databases">
        <title>OmerRS3 (Oryza meridionalis Reference Sequence Version 3).</title>
        <authorList>
            <person name="Zhang J."/>
            <person name="Kudrna D."/>
            <person name="Lee S."/>
            <person name="Talag J."/>
            <person name="Welchert J."/>
            <person name="Wing R.A."/>
        </authorList>
    </citation>
    <scope>NUCLEOTIDE SEQUENCE [LARGE SCALE GENOMIC DNA]</scope>
    <source>
        <strain evidence="2">cv. OR44</strain>
    </source>
</reference>
<accession>A0A0E0E7X9</accession>
<sequence length="70" mass="7904">MSRMHRNAPAPRVFTEKVRSKSAAAVSSRQGGGSSRRPRFVRNWSFGLPDPECSDWFCISTQGYLKIGTW</sequence>
<dbReference type="AlphaFoldDB" id="A0A0E0E7X9"/>
<keyword evidence="3" id="KW-1185">Reference proteome</keyword>
<proteinExistence type="predicted"/>